<dbReference type="EMBL" id="KE651167">
    <property type="protein sequence ID" value="EEB08862.1"/>
    <property type="molecule type" value="Genomic_DNA"/>
</dbReference>
<accession>B6K5Q8</accession>
<dbReference type="STRING" id="402676.B6K5Q8"/>
<protein>
    <submittedName>
        <fullName evidence="10">rRNA processing protein Enp2</fullName>
    </submittedName>
</protein>
<dbReference type="InterPro" id="IPR056551">
    <property type="entry name" value="Beta-prop_NOL10_N"/>
</dbReference>
<dbReference type="Gene3D" id="2.130.10.10">
    <property type="entry name" value="YVTN repeat-like/Quinoprotein amine dehydrogenase"/>
    <property type="match status" value="1"/>
</dbReference>
<evidence type="ECO:0000256" key="3">
    <source>
        <dbReference type="ARBA" id="ARBA00022574"/>
    </source>
</evidence>
<dbReference type="OrthoDB" id="273340at2759"/>
<dbReference type="Pfam" id="PF08159">
    <property type="entry name" value="NUC153"/>
    <property type="match status" value="1"/>
</dbReference>
<evidence type="ECO:0000256" key="4">
    <source>
        <dbReference type="ARBA" id="ARBA00022737"/>
    </source>
</evidence>
<proteinExistence type="inferred from homology"/>
<feature type="domain" description="Nucleolar protein 10-like second" evidence="8">
    <location>
        <begin position="381"/>
        <end position="429"/>
    </location>
</feature>
<dbReference type="Pfam" id="PF23098">
    <property type="entry name" value="Beta-prop_NOL10_N"/>
    <property type="match status" value="1"/>
</dbReference>
<comment type="subcellular location">
    <subcellularLocation>
        <location evidence="1">Nucleus</location>
        <location evidence="1">Nucleolus</location>
    </subcellularLocation>
</comment>
<dbReference type="GO" id="GO:0032040">
    <property type="term" value="C:small-subunit processome"/>
    <property type="evidence" value="ECO:0000318"/>
    <property type="project" value="GO_Central"/>
</dbReference>
<feature type="compositionally biased region" description="Polar residues" evidence="6">
    <location>
        <begin position="568"/>
        <end position="583"/>
    </location>
</feature>
<comment type="similarity">
    <text evidence="2">Belongs to the WD repeat NOL10/ENP2 family.</text>
</comment>
<keyword evidence="12" id="KW-1185">Reference proteome</keyword>
<dbReference type="VEuPathDB" id="FungiDB:SJAG_04033"/>
<feature type="region of interest" description="Disordered" evidence="6">
    <location>
        <begin position="518"/>
        <end position="630"/>
    </location>
</feature>
<dbReference type="InterPro" id="IPR015943">
    <property type="entry name" value="WD40/YVTN_repeat-like_dom_sf"/>
</dbReference>
<gene>
    <name evidence="11" type="primary">enp2</name>
    <name evidence="10" type="ORF">SJAG_04033</name>
</gene>
<evidence type="ECO:0000259" key="8">
    <source>
        <dbReference type="Pfam" id="PF23097"/>
    </source>
</evidence>
<evidence type="ECO:0000313" key="10">
    <source>
        <dbReference type="EMBL" id="EEB08862.1"/>
    </source>
</evidence>
<keyword evidence="5" id="KW-0539">Nucleus</keyword>
<dbReference type="PANTHER" id="PTHR14927:SF0">
    <property type="entry name" value="NUCLEOLAR PROTEIN 10"/>
    <property type="match status" value="1"/>
</dbReference>
<feature type="domain" description="Nucleolar protein 10-like N-terminal" evidence="9">
    <location>
        <begin position="6"/>
        <end position="376"/>
    </location>
</feature>
<dbReference type="GO" id="GO:0000462">
    <property type="term" value="P:maturation of SSU-rRNA from tricistronic rRNA transcript (SSU-rRNA, 5.8S rRNA, LSU-rRNA)"/>
    <property type="evidence" value="ECO:0000318"/>
    <property type="project" value="GO_Central"/>
</dbReference>
<dbReference type="OMA" id="GYFMDVR"/>
<organism evidence="10 12">
    <name type="scientific">Schizosaccharomyces japonicus (strain yFS275 / FY16936)</name>
    <name type="common">Fission yeast</name>
    <dbReference type="NCBI Taxonomy" id="402676"/>
    <lineage>
        <taxon>Eukaryota</taxon>
        <taxon>Fungi</taxon>
        <taxon>Dikarya</taxon>
        <taxon>Ascomycota</taxon>
        <taxon>Taphrinomycotina</taxon>
        <taxon>Schizosaccharomycetes</taxon>
        <taxon>Schizosaccharomycetales</taxon>
        <taxon>Schizosaccharomycetaceae</taxon>
        <taxon>Schizosaccharomyces</taxon>
    </lineage>
</organism>
<dbReference type="GO" id="GO:0005730">
    <property type="term" value="C:nucleolus"/>
    <property type="evidence" value="ECO:0000318"/>
    <property type="project" value="GO_Central"/>
</dbReference>
<evidence type="ECO:0000256" key="1">
    <source>
        <dbReference type="ARBA" id="ARBA00004604"/>
    </source>
</evidence>
<dbReference type="PANTHER" id="PTHR14927">
    <property type="entry name" value="NUCLEOLAR PROTEIN 10"/>
    <property type="match status" value="1"/>
</dbReference>
<feature type="domain" description="NUC153" evidence="7">
    <location>
        <begin position="490"/>
        <end position="518"/>
    </location>
</feature>
<evidence type="ECO:0000313" key="12">
    <source>
        <dbReference type="Proteomes" id="UP000001744"/>
    </source>
</evidence>
<dbReference type="GeneID" id="7047557"/>
<evidence type="ECO:0000256" key="6">
    <source>
        <dbReference type="SAM" id="MobiDB-lite"/>
    </source>
</evidence>
<dbReference type="eggNOG" id="KOG2321">
    <property type="taxonomic scope" value="Eukaryota"/>
</dbReference>
<dbReference type="InterPro" id="IPR056550">
    <property type="entry name" value="NOL10_2nd"/>
</dbReference>
<sequence>MVLKVQNPNNVRVYTVSGDGVSYKLPDWVNKKKAKKDIEFSHRIELIQDFDFPEASNRLKCSRDGNFLMATGVYKPQIKLYEFAEMSLKFERHTDSENVQFEILSDDWTKSVHLQNDRSIEFHSQGGIHYSTRIPRYGRDMKHHYPSCDLYVAAAGDEVYRLNLEQGRFLNPFKIESASAGNINDGVNVMDINPAHQLLAFGTDAGTVEFWDPRDRSRIAILNVSQFAPPSMGDDKASSVTALSFRNDGLNLAVGASNGMSMLFDLRSSNPYTTKDQGYGLPVKNLHWVESPIDSVSRVLSADSKIIKIWEKDHGTPFTSVEPTVDINDVCVFPDSGLIFTANEGSPMHSFYIPALGPAPKWCSFLDNLTEEMEESHAPSIYDNYKFVTKKELLSLGLDHLIGTNVIRPYMHGFFIDVRLYEKARLIANPFSYEEHRQRRVKERLEKQRASKIRAQNKPKVNAALAERLAFQEGKLRKQLGDNTPSVLEDNRFKNVFTDEDFKVDEDTLEYKQLHPTKSTKRLTAAEESEEEAELARGVQFSSDDGLSMDESESEVETFDKLLDKRMQAQNARNKDSVQSIRSTPGGMEMTFSVNRKKKSTESRPESDSGKKKQNYAGRRSASKNVFRQM</sequence>
<evidence type="ECO:0000256" key="5">
    <source>
        <dbReference type="ARBA" id="ARBA00023242"/>
    </source>
</evidence>
<dbReference type="Proteomes" id="UP000001744">
    <property type="component" value="Unassembled WGS sequence"/>
</dbReference>
<feature type="compositionally biased region" description="Basic and acidic residues" evidence="6">
    <location>
        <begin position="600"/>
        <end position="611"/>
    </location>
</feature>
<reference evidence="10 12" key="1">
    <citation type="journal article" date="2011" name="Science">
        <title>Comparative functional genomics of the fission yeasts.</title>
        <authorList>
            <person name="Rhind N."/>
            <person name="Chen Z."/>
            <person name="Yassour M."/>
            <person name="Thompson D.A."/>
            <person name="Haas B.J."/>
            <person name="Habib N."/>
            <person name="Wapinski I."/>
            <person name="Roy S."/>
            <person name="Lin M.F."/>
            <person name="Heiman D.I."/>
            <person name="Young S.K."/>
            <person name="Furuya K."/>
            <person name="Guo Y."/>
            <person name="Pidoux A."/>
            <person name="Chen H.M."/>
            <person name="Robbertse B."/>
            <person name="Goldberg J.M."/>
            <person name="Aoki K."/>
            <person name="Bayne E.H."/>
            <person name="Berlin A.M."/>
            <person name="Desjardins C.A."/>
            <person name="Dobbs E."/>
            <person name="Dukaj L."/>
            <person name="Fan L."/>
            <person name="FitzGerald M.G."/>
            <person name="French C."/>
            <person name="Gujja S."/>
            <person name="Hansen K."/>
            <person name="Keifenheim D."/>
            <person name="Levin J.Z."/>
            <person name="Mosher R.A."/>
            <person name="Mueller C.A."/>
            <person name="Pfiffner J."/>
            <person name="Priest M."/>
            <person name="Russ C."/>
            <person name="Smialowska A."/>
            <person name="Swoboda P."/>
            <person name="Sykes S.M."/>
            <person name="Vaughn M."/>
            <person name="Vengrova S."/>
            <person name="Yoder R."/>
            <person name="Zeng Q."/>
            <person name="Allshire R."/>
            <person name="Baulcombe D."/>
            <person name="Birren B.W."/>
            <person name="Brown W."/>
            <person name="Ekwall K."/>
            <person name="Kellis M."/>
            <person name="Leatherwood J."/>
            <person name="Levin H."/>
            <person name="Margalit H."/>
            <person name="Martienssen R."/>
            <person name="Nieduszynski C.A."/>
            <person name="Spatafora J.W."/>
            <person name="Friedman N."/>
            <person name="Dalgaard J.Z."/>
            <person name="Baumann P."/>
            <person name="Niki H."/>
            <person name="Regev A."/>
            <person name="Nusbaum C."/>
        </authorList>
    </citation>
    <scope>NUCLEOTIDE SEQUENCE [LARGE SCALE GENOMIC DNA]</scope>
    <source>
        <strain evidence="12">yFS275 / FY16936</strain>
    </source>
</reference>
<feature type="compositionally biased region" description="Acidic residues" evidence="6">
    <location>
        <begin position="547"/>
        <end position="557"/>
    </location>
</feature>
<evidence type="ECO:0000259" key="9">
    <source>
        <dbReference type="Pfam" id="PF23098"/>
    </source>
</evidence>
<evidence type="ECO:0000259" key="7">
    <source>
        <dbReference type="Pfam" id="PF08159"/>
    </source>
</evidence>
<dbReference type="Pfam" id="PF23097">
    <property type="entry name" value="NOL10_2nd"/>
    <property type="match status" value="1"/>
</dbReference>
<dbReference type="InterPro" id="IPR040382">
    <property type="entry name" value="NOL10/Enp2"/>
</dbReference>
<name>B6K5Q8_SCHJY</name>
<feature type="compositionally biased region" description="Basic and acidic residues" evidence="6">
    <location>
        <begin position="558"/>
        <end position="567"/>
    </location>
</feature>
<dbReference type="RefSeq" id="XP_002175155.1">
    <property type="nucleotide sequence ID" value="XM_002175119.2"/>
</dbReference>
<dbReference type="AlphaFoldDB" id="B6K5Q8"/>
<keyword evidence="4" id="KW-0677">Repeat</keyword>
<dbReference type="InterPro" id="IPR036322">
    <property type="entry name" value="WD40_repeat_dom_sf"/>
</dbReference>
<evidence type="ECO:0000256" key="2">
    <source>
        <dbReference type="ARBA" id="ARBA00005264"/>
    </source>
</evidence>
<evidence type="ECO:0000313" key="11">
    <source>
        <dbReference type="JaponicusDB" id="SJAG_04033"/>
    </source>
</evidence>
<keyword evidence="3" id="KW-0853">WD repeat</keyword>
<dbReference type="InterPro" id="IPR012580">
    <property type="entry name" value="NUC153"/>
</dbReference>
<dbReference type="SUPFAM" id="SSF50978">
    <property type="entry name" value="WD40 repeat-like"/>
    <property type="match status" value="1"/>
</dbReference>
<dbReference type="HOGENOM" id="CLU_009923_0_0_1"/>
<dbReference type="JaponicusDB" id="SJAG_04033">
    <property type="gene designation" value="enp2"/>
</dbReference>